<keyword evidence="1" id="KW-0472">Membrane</keyword>
<accession>A0A413RIA2</accession>
<evidence type="ECO:0000256" key="1">
    <source>
        <dbReference type="SAM" id="Phobius"/>
    </source>
</evidence>
<dbReference type="EMBL" id="QWKP01000218">
    <property type="protein sequence ID" value="RHA37992.1"/>
    <property type="molecule type" value="Genomic_DNA"/>
</dbReference>
<keyword evidence="3" id="KW-1185">Reference proteome</keyword>
<comment type="caution">
    <text evidence="2">The sequence shown here is derived from an EMBL/GenBank/DDBJ whole genome shotgun (WGS) entry which is preliminary data.</text>
</comment>
<dbReference type="RefSeq" id="WP_118768316.1">
    <property type="nucleotide sequence ID" value="NZ_QWKP01000218.1"/>
</dbReference>
<feature type="transmembrane region" description="Helical" evidence="1">
    <location>
        <begin position="16"/>
        <end position="38"/>
    </location>
</feature>
<proteinExistence type="predicted"/>
<dbReference type="InterPro" id="IPR049790">
    <property type="entry name" value="Rv3655c/TadE"/>
</dbReference>
<keyword evidence="1" id="KW-1133">Transmembrane helix</keyword>
<dbReference type="NCBIfam" id="NF041390">
    <property type="entry name" value="TadE_Rv3655c"/>
    <property type="match status" value="1"/>
</dbReference>
<protein>
    <submittedName>
        <fullName evidence="2">Pilus assembly protein TadE</fullName>
    </submittedName>
</protein>
<dbReference type="Proteomes" id="UP000283374">
    <property type="component" value="Unassembled WGS sequence"/>
</dbReference>
<evidence type="ECO:0000313" key="2">
    <source>
        <dbReference type="EMBL" id="RHA37992.1"/>
    </source>
</evidence>
<keyword evidence="1" id="KW-0812">Transmembrane</keyword>
<reference evidence="2 3" key="1">
    <citation type="submission" date="2018-08" db="EMBL/GenBank/DDBJ databases">
        <title>Cellulomonas rhizosphaerae sp. nov., a novel actinomycete isolated from soil.</title>
        <authorList>
            <person name="Tian Y."/>
        </authorList>
    </citation>
    <scope>NUCLEOTIDE SEQUENCE [LARGE SCALE GENOMIC DNA]</scope>
    <source>
        <strain evidence="2 3">NEAU-TCZ24</strain>
    </source>
</reference>
<evidence type="ECO:0000313" key="3">
    <source>
        <dbReference type="Proteomes" id="UP000283374"/>
    </source>
</evidence>
<organism evidence="2 3">
    <name type="scientific">Cellulomonas rhizosphaerae</name>
    <dbReference type="NCBI Taxonomy" id="2293719"/>
    <lineage>
        <taxon>Bacteria</taxon>
        <taxon>Bacillati</taxon>
        <taxon>Actinomycetota</taxon>
        <taxon>Actinomycetes</taxon>
        <taxon>Micrococcales</taxon>
        <taxon>Cellulomonadaceae</taxon>
        <taxon>Cellulomonas</taxon>
    </lineage>
</organism>
<dbReference type="AlphaFoldDB" id="A0A413RIA2"/>
<name>A0A413RIA2_9CELL</name>
<gene>
    <name evidence="2" type="ORF">D1825_15490</name>
</gene>
<sequence>MSVADGRDRGSVTAELAVGLPGVVLLLVAVLTVAAAGITQLRCADGARAGARAAALGSEDAAVDARRVAGDGARVAIATAGGWVTVTVSADVAGLPFGGGALRASASSVARVEPSLGAAPAPSAVVRP</sequence>